<dbReference type="Gene3D" id="3.90.79.10">
    <property type="entry name" value="Nucleoside Triphosphate Pyrophosphohydrolase"/>
    <property type="match status" value="1"/>
</dbReference>
<organism evidence="5 6">
    <name type="scientific">Thermaerobacter subterraneus DSM 13965</name>
    <dbReference type="NCBI Taxonomy" id="867903"/>
    <lineage>
        <taxon>Bacteria</taxon>
        <taxon>Bacillati</taxon>
        <taxon>Bacillota</taxon>
        <taxon>Clostridia</taxon>
        <taxon>Eubacteriales</taxon>
        <taxon>Clostridiales Family XVII. Incertae Sedis</taxon>
        <taxon>Thermaerobacter</taxon>
    </lineage>
</organism>
<keyword evidence="2 3" id="KW-0378">Hydrolase</keyword>
<evidence type="ECO:0000313" key="5">
    <source>
        <dbReference type="EMBL" id="EKP94173.1"/>
    </source>
</evidence>
<dbReference type="InterPro" id="IPR020084">
    <property type="entry name" value="NUDIX_hydrolase_CS"/>
</dbReference>
<evidence type="ECO:0000256" key="1">
    <source>
        <dbReference type="ARBA" id="ARBA00001946"/>
    </source>
</evidence>
<evidence type="ECO:0000256" key="3">
    <source>
        <dbReference type="RuleBase" id="RU003476"/>
    </source>
</evidence>
<dbReference type="SUPFAM" id="SSF55811">
    <property type="entry name" value="Nudix"/>
    <property type="match status" value="1"/>
</dbReference>
<keyword evidence="6" id="KW-1185">Reference proteome</keyword>
<dbReference type="InterPro" id="IPR015797">
    <property type="entry name" value="NUDIX_hydrolase-like_dom_sf"/>
</dbReference>
<dbReference type="AlphaFoldDB" id="K6PZF1"/>
<accession>K6PZF1</accession>
<comment type="similarity">
    <text evidence="3">Belongs to the Nudix hydrolase family.</text>
</comment>
<reference evidence="5" key="2">
    <citation type="submission" date="2012-10" db="EMBL/GenBank/DDBJ databases">
        <title>Improved high-quality draft of Thermaerobacter subterraneus C21, DSM 13965.</title>
        <authorList>
            <consortium name="DOE Joint Genome Institute"/>
            <person name="Eisen J."/>
            <person name="Huntemann M."/>
            <person name="Wei C.-L."/>
            <person name="Han J."/>
            <person name="Detter J.C."/>
            <person name="Han C."/>
            <person name="Tapia R."/>
            <person name="Chen A."/>
            <person name="Kyrpides N."/>
            <person name="Mavromatis K."/>
            <person name="Markowitz V."/>
            <person name="Szeto E."/>
            <person name="Ivanova N."/>
            <person name="Mikhailova N."/>
            <person name="Ovchinnikova G."/>
            <person name="Pagani I."/>
            <person name="Pati A."/>
            <person name="Goodwin L."/>
            <person name="Nordberg H.P."/>
            <person name="Cantor M.N."/>
            <person name="Hua S.X."/>
            <person name="Woyke T."/>
            <person name="Eisen J."/>
            <person name="Klenk H.-P."/>
        </authorList>
    </citation>
    <scope>NUCLEOTIDE SEQUENCE [LARGE SCALE GENOMIC DNA]</scope>
    <source>
        <strain evidence="5">DSM 13965</strain>
    </source>
</reference>
<dbReference type="InterPro" id="IPR000086">
    <property type="entry name" value="NUDIX_hydrolase_dom"/>
</dbReference>
<evidence type="ECO:0000259" key="4">
    <source>
        <dbReference type="PROSITE" id="PS51462"/>
    </source>
</evidence>
<dbReference type="Pfam" id="PF00293">
    <property type="entry name" value="NUDIX"/>
    <property type="match status" value="1"/>
</dbReference>
<reference evidence="5" key="1">
    <citation type="submission" date="2010-10" db="EMBL/GenBank/DDBJ databases">
        <authorList>
            <consortium name="US DOE Joint Genome Institute (JGI-PGF)"/>
            <person name="Lucas S."/>
            <person name="Copeland A."/>
            <person name="Lapidus A."/>
            <person name="Bruce D."/>
            <person name="Goodwin L."/>
            <person name="Pitluck S."/>
            <person name="Kyrpides N."/>
            <person name="Mavromatis K."/>
            <person name="Detter J.C."/>
            <person name="Han C."/>
            <person name="Land M."/>
            <person name="Hauser L."/>
            <person name="Markowitz V."/>
            <person name="Cheng J.-F."/>
            <person name="Hugenholtz P."/>
            <person name="Woyke T."/>
            <person name="Wu D."/>
            <person name="Pukall R."/>
            <person name="Wahrenburg C."/>
            <person name="Brambilla E."/>
            <person name="Klenk H.-P."/>
            <person name="Eisen J.A."/>
        </authorList>
    </citation>
    <scope>NUCLEOTIDE SEQUENCE [LARGE SCALE GENOMIC DNA]</scope>
    <source>
        <strain evidence="5">DSM 13965</strain>
    </source>
</reference>
<dbReference type="PROSITE" id="PS00893">
    <property type="entry name" value="NUDIX_BOX"/>
    <property type="match status" value="1"/>
</dbReference>
<comment type="cofactor">
    <cofactor evidence="1">
        <name>Mg(2+)</name>
        <dbReference type="ChEBI" id="CHEBI:18420"/>
    </cofactor>
</comment>
<dbReference type="GO" id="GO:0016787">
    <property type="term" value="F:hydrolase activity"/>
    <property type="evidence" value="ECO:0007669"/>
    <property type="project" value="UniProtKB-KW"/>
</dbReference>
<dbReference type="EMBL" id="AENY02000003">
    <property type="protein sequence ID" value="EKP94173.1"/>
    <property type="molecule type" value="Genomic_DNA"/>
</dbReference>
<name>K6PZF1_9FIRM</name>
<comment type="caution">
    <text evidence="5">The sequence shown here is derived from an EMBL/GenBank/DDBJ whole genome shotgun (WGS) entry which is preliminary data.</text>
</comment>
<proteinExistence type="inferred from homology"/>
<dbReference type="Proteomes" id="UP000005710">
    <property type="component" value="Unassembled WGS sequence"/>
</dbReference>
<dbReference type="STRING" id="867903.ThesuDRAFT_01902"/>
<evidence type="ECO:0000313" key="6">
    <source>
        <dbReference type="Proteomes" id="UP000005710"/>
    </source>
</evidence>
<evidence type="ECO:0000256" key="2">
    <source>
        <dbReference type="ARBA" id="ARBA00022801"/>
    </source>
</evidence>
<dbReference type="PANTHER" id="PTHR43046">
    <property type="entry name" value="GDP-MANNOSE MANNOSYL HYDROLASE"/>
    <property type="match status" value="1"/>
</dbReference>
<sequence length="155" mass="17249">MVQKNRPAIVAVSAYITNDKGEVLLVKSHARAGTWELPGGQVEAGEALDQAIQREVLEETGVAIRLIGISGVYYNETKNVINIVFRAEYVRGSLSPQPEEIQAARFVLLDASNVDQYLTWPHLKSRVLDAMKGATVVPYETWAMEPSRRVARVER</sequence>
<feature type="domain" description="Nudix hydrolase" evidence="4">
    <location>
        <begin position="7"/>
        <end position="132"/>
    </location>
</feature>
<dbReference type="eggNOG" id="COG1051">
    <property type="taxonomic scope" value="Bacteria"/>
</dbReference>
<dbReference type="PANTHER" id="PTHR43046:SF2">
    <property type="entry name" value="8-OXO-DGTP DIPHOSPHATASE-RELATED"/>
    <property type="match status" value="1"/>
</dbReference>
<gene>
    <name evidence="5" type="ORF">ThesuDRAFT_01902</name>
</gene>
<protein>
    <submittedName>
        <fullName evidence="5">ADP-ribose pyrophosphatase</fullName>
    </submittedName>
</protein>
<dbReference type="CDD" id="cd02883">
    <property type="entry name" value="NUDIX_Hydrolase"/>
    <property type="match status" value="1"/>
</dbReference>
<dbReference type="InterPro" id="IPR020476">
    <property type="entry name" value="Nudix_hydrolase"/>
</dbReference>
<dbReference type="PRINTS" id="PR00502">
    <property type="entry name" value="NUDIXFAMILY"/>
</dbReference>
<dbReference type="PROSITE" id="PS51462">
    <property type="entry name" value="NUDIX"/>
    <property type="match status" value="1"/>
</dbReference>
<dbReference type="HOGENOM" id="CLU_037162_7_1_9"/>